<proteinExistence type="predicted"/>
<dbReference type="AlphaFoldDB" id="A0A6H5HCK1"/>
<keyword evidence="2" id="KW-1185">Reference proteome</keyword>
<sequence>MELRRVIGADDIESKNVAEFAKGIKLPENNNNKCTTKVGKTRISRPRTLESVHFLAGKNRIEKTLKCKYIQSTVLERVLKYVSLYHQEVFHSQVLEHKRFQSRFYDCFKSFLSISGRGPLRHRRNFRRALLIEGRPFSLRRKTTVYFDLTRLKAVKI</sequence>
<evidence type="ECO:0000313" key="2">
    <source>
        <dbReference type="Proteomes" id="UP000479000"/>
    </source>
</evidence>
<dbReference type="EMBL" id="CADCXU010029378">
    <property type="protein sequence ID" value="CAB0015701.1"/>
    <property type="molecule type" value="Genomic_DNA"/>
</dbReference>
<organism evidence="1 2">
    <name type="scientific">Nesidiocoris tenuis</name>
    <dbReference type="NCBI Taxonomy" id="355587"/>
    <lineage>
        <taxon>Eukaryota</taxon>
        <taxon>Metazoa</taxon>
        <taxon>Ecdysozoa</taxon>
        <taxon>Arthropoda</taxon>
        <taxon>Hexapoda</taxon>
        <taxon>Insecta</taxon>
        <taxon>Pterygota</taxon>
        <taxon>Neoptera</taxon>
        <taxon>Paraneoptera</taxon>
        <taxon>Hemiptera</taxon>
        <taxon>Heteroptera</taxon>
        <taxon>Panheteroptera</taxon>
        <taxon>Cimicomorpha</taxon>
        <taxon>Miridae</taxon>
        <taxon>Dicyphina</taxon>
        <taxon>Nesidiocoris</taxon>
    </lineage>
</organism>
<accession>A0A6H5HCK1</accession>
<gene>
    <name evidence="1" type="ORF">NTEN_LOCUS20041</name>
</gene>
<name>A0A6H5HCK1_9HEMI</name>
<protein>
    <submittedName>
        <fullName evidence="1">Uncharacterized protein</fullName>
    </submittedName>
</protein>
<reference evidence="1 2" key="1">
    <citation type="submission" date="2020-02" db="EMBL/GenBank/DDBJ databases">
        <authorList>
            <person name="Ferguson B K."/>
        </authorList>
    </citation>
    <scope>NUCLEOTIDE SEQUENCE [LARGE SCALE GENOMIC DNA]</scope>
</reference>
<evidence type="ECO:0000313" key="1">
    <source>
        <dbReference type="EMBL" id="CAB0015701.1"/>
    </source>
</evidence>
<dbReference type="Proteomes" id="UP000479000">
    <property type="component" value="Unassembled WGS sequence"/>
</dbReference>